<keyword evidence="3" id="KW-1185">Reference proteome</keyword>
<dbReference type="Proteomes" id="UP001362999">
    <property type="component" value="Unassembled WGS sequence"/>
</dbReference>
<comment type="caution">
    <text evidence="2">The sequence shown here is derived from an EMBL/GenBank/DDBJ whole genome shotgun (WGS) entry which is preliminary data.</text>
</comment>
<dbReference type="EMBL" id="JAWWNJ010000170">
    <property type="protein sequence ID" value="KAK6977275.1"/>
    <property type="molecule type" value="Genomic_DNA"/>
</dbReference>
<gene>
    <name evidence="2" type="ORF">R3P38DRAFT_549182</name>
</gene>
<feature type="region of interest" description="Disordered" evidence="1">
    <location>
        <begin position="227"/>
        <end position="246"/>
    </location>
</feature>
<dbReference type="AlphaFoldDB" id="A0AAV9ZC54"/>
<reference evidence="2 3" key="1">
    <citation type="journal article" date="2024" name="J Genomics">
        <title>Draft genome sequencing and assembly of Favolaschia claudopus CIRM-BRFM 2984 isolated from oak limbs.</title>
        <authorList>
            <person name="Navarro D."/>
            <person name="Drula E."/>
            <person name="Chaduli D."/>
            <person name="Cazenave R."/>
            <person name="Ahrendt S."/>
            <person name="Wang J."/>
            <person name="Lipzen A."/>
            <person name="Daum C."/>
            <person name="Barry K."/>
            <person name="Grigoriev I.V."/>
            <person name="Favel A."/>
            <person name="Rosso M.N."/>
            <person name="Martin F."/>
        </authorList>
    </citation>
    <scope>NUCLEOTIDE SEQUENCE [LARGE SCALE GENOMIC DNA]</scope>
    <source>
        <strain evidence="2 3">CIRM-BRFM 2984</strain>
    </source>
</reference>
<organism evidence="2 3">
    <name type="scientific">Favolaschia claudopus</name>
    <dbReference type="NCBI Taxonomy" id="2862362"/>
    <lineage>
        <taxon>Eukaryota</taxon>
        <taxon>Fungi</taxon>
        <taxon>Dikarya</taxon>
        <taxon>Basidiomycota</taxon>
        <taxon>Agaricomycotina</taxon>
        <taxon>Agaricomycetes</taxon>
        <taxon>Agaricomycetidae</taxon>
        <taxon>Agaricales</taxon>
        <taxon>Marasmiineae</taxon>
        <taxon>Mycenaceae</taxon>
        <taxon>Favolaschia</taxon>
    </lineage>
</organism>
<evidence type="ECO:0000256" key="1">
    <source>
        <dbReference type="SAM" id="MobiDB-lite"/>
    </source>
</evidence>
<name>A0AAV9ZC54_9AGAR</name>
<sequence>MSSTRDCFTAPALAPSQRLRCDPQTRPKTLSTIPPLSGLSPESAPIRLAELKWPSSIALTPSKESTLCCYTFSFLLFAYALHFNPYPPSSLIRSSFPSFCRRHYTPPIAHLLPLPNASNPSPYSSHTRSNPLQHYPLHLSRPSMLSFDHSTPYTQIPRLPIHTYDLHTILLPPRRPSHNLPINHPFLFPFPTFRPPPPKPPNHRTMYPDPTIAPSRFRFLLESSSFSPTRRTAGLSGSVGVRERRR</sequence>
<proteinExistence type="predicted"/>
<evidence type="ECO:0000313" key="2">
    <source>
        <dbReference type="EMBL" id="KAK6977275.1"/>
    </source>
</evidence>
<evidence type="ECO:0000313" key="3">
    <source>
        <dbReference type="Proteomes" id="UP001362999"/>
    </source>
</evidence>
<protein>
    <submittedName>
        <fullName evidence="2">Uncharacterized protein</fullName>
    </submittedName>
</protein>
<accession>A0AAV9ZC54</accession>